<protein>
    <submittedName>
        <fullName evidence="1">Uncharacterized protein</fullName>
    </submittedName>
</protein>
<keyword evidence="2" id="KW-1185">Reference proteome</keyword>
<accession>A0A5C6B5R5</accession>
<dbReference type="EMBL" id="SJPN01000002">
    <property type="protein sequence ID" value="TWU05844.1"/>
    <property type="molecule type" value="Genomic_DNA"/>
</dbReference>
<name>A0A5C6B5R5_9BACT</name>
<dbReference type="Proteomes" id="UP000320176">
    <property type="component" value="Unassembled WGS sequence"/>
</dbReference>
<reference evidence="1 2" key="1">
    <citation type="submission" date="2019-02" db="EMBL/GenBank/DDBJ databases">
        <title>Deep-cultivation of Planctomycetes and their phenomic and genomic characterization uncovers novel biology.</title>
        <authorList>
            <person name="Wiegand S."/>
            <person name="Jogler M."/>
            <person name="Boedeker C."/>
            <person name="Pinto D."/>
            <person name="Vollmers J."/>
            <person name="Rivas-Marin E."/>
            <person name="Kohn T."/>
            <person name="Peeters S.H."/>
            <person name="Heuer A."/>
            <person name="Rast P."/>
            <person name="Oberbeckmann S."/>
            <person name="Bunk B."/>
            <person name="Jeske O."/>
            <person name="Meyerdierks A."/>
            <person name="Storesund J.E."/>
            <person name="Kallscheuer N."/>
            <person name="Luecker S."/>
            <person name="Lage O.M."/>
            <person name="Pohl T."/>
            <person name="Merkel B.J."/>
            <person name="Hornburger P."/>
            <person name="Mueller R.-W."/>
            <person name="Bruemmer F."/>
            <person name="Labrenz M."/>
            <person name="Spormann A.M."/>
            <person name="Op Den Camp H."/>
            <person name="Overmann J."/>
            <person name="Amann R."/>
            <person name="Jetten M.S.M."/>
            <person name="Mascher T."/>
            <person name="Medema M.H."/>
            <person name="Devos D.P."/>
            <person name="Kaster A.-K."/>
            <person name="Ovreas L."/>
            <person name="Rohde M."/>
            <person name="Galperin M.Y."/>
            <person name="Jogler C."/>
        </authorList>
    </citation>
    <scope>NUCLEOTIDE SEQUENCE [LARGE SCALE GENOMIC DNA]</scope>
    <source>
        <strain evidence="1 2">Pla52n</strain>
    </source>
</reference>
<organism evidence="1 2">
    <name type="scientific">Stieleria varia</name>
    <dbReference type="NCBI Taxonomy" id="2528005"/>
    <lineage>
        <taxon>Bacteria</taxon>
        <taxon>Pseudomonadati</taxon>
        <taxon>Planctomycetota</taxon>
        <taxon>Planctomycetia</taxon>
        <taxon>Pirellulales</taxon>
        <taxon>Pirellulaceae</taxon>
        <taxon>Stieleria</taxon>
    </lineage>
</organism>
<evidence type="ECO:0000313" key="2">
    <source>
        <dbReference type="Proteomes" id="UP000320176"/>
    </source>
</evidence>
<proteinExistence type="predicted"/>
<dbReference type="AlphaFoldDB" id="A0A5C6B5R5"/>
<gene>
    <name evidence="1" type="ORF">Pla52n_15590</name>
</gene>
<evidence type="ECO:0000313" key="1">
    <source>
        <dbReference type="EMBL" id="TWU05844.1"/>
    </source>
</evidence>
<comment type="caution">
    <text evidence="1">The sequence shown here is derived from an EMBL/GenBank/DDBJ whole genome shotgun (WGS) entry which is preliminary data.</text>
</comment>
<sequence length="76" mass="8839">MQWQDLRAGVRVGTVGFMIALSLRESRIGQRSGMRSCDGMAIWKRLKVAESLLEFRRRKRWEECPRLAEVCETLAI</sequence>